<dbReference type="Pfam" id="PF22594">
    <property type="entry name" value="GTP-eEF1A_C"/>
    <property type="match status" value="1"/>
</dbReference>
<dbReference type="InterPro" id="IPR050100">
    <property type="entry name" value="TRAFAC_GTPase_members"/>
</dbReference>
<dbReference type="InterPro" id="IPR054696">
    <property type="entry name" value="GTP-eEF1A_C"/>
</dbReference>
<dbReference type="PROSITE" id="PS51722">
    <property type="entry name" value="G_TR_2"/>
    <property type="match status" value="1"/>
</dbReference>
<evidence type="ECO:0000256" key="8">
    <source>
        <dbReference type="ARBA" id="ARBA00023134"/>
    </source>
</evidence>
<dbReference type="PANTHER" id="PTHR23115">
    <property type="entry name" value="TRANSLATION FACTOR"/>
    <property type="match status" value="1"/>
</dbReference>
<dbReference type="CDD" id="cd01883">
    <property type="entry name" value="EF1_alpha"/>
    <property type="match status" value="1"/>
</dbReference>
<evidence type="ECO:0000256" key="12">
    <source>
        <dbReference type="SAM" id="Coils"/>
    </source>
</evidence>
<dbReference type="SUPFAM" id="SSF52540">
    <property type="entry name" value="P-loop containing nucleoside triphosphate hydrolases"/>
    <property type="match status" value="1"/>
</dbReference>
<dbReference type="GO" id="GO:0005737">
    <property type="term" value="C:cytoplasm"/>
    <property type="evidence" value="ECO:0007669"/>
    <property type="project" value="UniProtKB-SubCell"/>
</dbReference>
<evidence type="ECO:0000256" key="1">
    <source>
        <dbReference type="ARBA" id="ARBA00004496"/>
    </source>
</evidence>
<protein>
    <recommendedName>
        <fullName evidence="11">Elongation factor 1 alpha-like protein</fullName>
    </recommendedName>
</protein>
<dbReference type="STRING" id="1173061.A0A0J9XB10"/>
<dbReference type="GO" id="GO:0006417">
    <property type="term" value="P:regulation of translation"/>
    <property type="evidence" value="ECO:0007669"/>
    <property type="project" value="UniProtKB-KW"/>
</dbReference>
<dbReference type="Proteomes" id="UP000242525">
    <property type="component" value="Unassembled WGS sequence"/>
</dbReference>
<dbReference type="InterPro" id="IPR000795">
    <property type="entry name" value="T_Tr_GTP-bd_dom"/>
</dbReference>
<dbReference type="InterPro" id="IPR027417">
    <property type="entry name" value="P-loop_NTPase"/>
</dbReference>
<evidence type="ECO:0000313" key="14">
    <source>
        <dbReference type="EMBL" id="CDO54467.1"/>
    </source>
</evidence>
<comment type="catalytic activity">
    <reaction evidence="9">
        <text>GTP + H2O = GDP + phosphate + H(+)</text>
        <dbReference type="Rhea" id="RHEA:19669"/>
        <dbReference type="ChEBI" id="CHEBI:15377"/>
        <dbReference type="ChEBI" id="CHEBI:15378"/>
        <dbReference type="ChEBI" id="CHEBI:37565"/>
        <dbReference type="ChEBI" id="CHEBI:43474"/>
        <dbReference type="ChEBI" id="CHEBI:58189"/>
    </reaction>
    <physiologicalReaction direction="left-to-right" evidence="9">
        <dbReference type="Rhea" id="RHEA:19670"/>
    </physiologicalReaction>
</comment>
<dbReference type="Gene3D" id="3.40.50.300">
    <property type="entry name" value="P-loop containing nucleotide triphosphate hydrolases"/>
    <property type="match status" value="1"/>
</dbReference>
<evidence type="ECO:0000256" key="9">
    <source>
        <dbReference type="ARBA" id="ARBA00049117"/>
    </source>
</evidence>
<keyword evidence="12" id="KW-0175">Coiled coil</keyword>
<evidence type="ECO:0000256" key="3">
    <source>
        <dbReference type="ARBA" id="ARBA00022490"/>
    </source>
</evidence>
<name>A0A0J9XB10_GEOCN</name>
<evidence type="ECO:0000256" key="5">
    <source>
        <dbReference type="ARBA" id="ARBA00022801"/>
    </source>
</evidence>
<evidence type="ECO:0000256" key="6">
    <source>
        <dbReference type="ARBA" id="ARBA00022845"/>
    </source>
</evidence>
<dbReference type="InterPro" id="IPR009000">
    <property type="entry name" value="Transl_B-barrel_sf"/>
</dbReference>
<evidence type="ECO:0000256" key="4">
    <source>
        <dbReference type="ARBA" id="ARBA00022741"/>
    </source>
</evidence>
<dbReference type="Gene3D" id="2.40.30.10">
    <property type="entry name" value="Translation factors"/>
    <property type="match status" value="2"/>
</dbReference>
<evidence type="ECO:0000313" key="15">
    <source>
        <dbReference type="Proteomes" id="UP000242525"/>
    </source>
</evidence>
<sequence>MSRYTEDDLVDYENDGYSDEYYEENEDDYEQTMADVADVKELLGKRKIPDEEIIESLRYNDYDIDMTASYLAKKFDKEQAAKSQKAAAAAAKKAEEAKKKGQAAKAKLESDLAKLDINKPAKPTALKNVPLPSLKPTLDLEKEIKEVKLKPKINFVVIGHVDAGKSTLMGRLLYDVEAVDKRLIEQYKRESQNAGKGSFHLAWVLDQTEEERQRGVTMDICMRSFETKTTRFTILDAPGHRDFVPNMIAGSAQADIAVLVVDSSTGAFESGFFLDGQTREHAILVRSMGVTHLIVAINKLDIAESRSEREAEARYYEIKSHLEPFFEKIGFNAKDVSYVPCSGYNGANVVKLHKHELAWYDGPTLLALLESKKITEKDDSGPFRITISDSFSPAHSSAVHMTGRIEAGAIQVGDTAVVVPKNLVLKIKSLKVNDAPCAWAKAGEIIEASVVGCDSPEDLFPSDILCPPTALVPVVQKFRATFVAFELTRPILKGARVMFHRGRINTPATITKMIALVSKADGSVIKEKPRLITSSQAALVEITLDEGPLPMELFKDSKELGRAILRQGGSTIGVCVVDSLIYPKKKASSD</sequence>
<dbReference type="OrthoDB" id="342024at2759"/>
<keyword evidence="8" id="KW-0342">GTP-binding</keyword>
<dbReference type="Pfam" id="PF08938">
    <property type="entry name" value="HBS1_N"/>
    <property type="match status" value="1"/>
</dbReference>
<dbReference type="SUPFAM" id="SSF50465">
    <property type="entry name" value="EF-Tu/eEF-1alpha/eIF2-gamma C-terminal domain"/>
    <property type="match status" value="1"/>
</dbReference>
<feature type="domain" description="Tr-type G" evidence="13">
    <location>
        <begin position="150"/>
        <end position="377"/>
    </location>
</feature>
<dbReference type="PRINTS" id="PR00315">
    <property type="entry name" value="ELONGATNFCT"/>
</dbReference>
<dbReference type="InterPro" id="IPR009001">
    <property type="entry name" value="Transl_elong_EF1A/Init_IF2_C"/>
</dbReference>
<dbReference type="FunFam" id="3.40.50.300:FF:000204">
    <property type="entry name" value="Translation elongation factor Tu"/>
    <property type="match status" value="1"/>
</dbReference>
<keyword evidence="3" id="KW-0963">Cytoplasm</keyword>
<comment type="subcellular location">
    <subcellularLocation>
        <location evidence="1">Cytoplasm</location>
    </subcellularLocation>
</comment>
<dbReference type="AlphaFoldDB" id="A0A0J9XB10"/>
<dbReference type="CDD" id="cd04093">
    <property type="entry name" value="HBS1_C_III"/>
    <property type="match status" value="1"/>
</dbReference>
<evidence type="ECO:0000256" key="10">
    <source>
        <dbReference type="ARBA" id="ARBA00063537"/>
    </source>
</evidence>
<accession>A0A0J9XB10</accession>
<comment type="subunit">
    <text evidence="10">Component of the Dom34-Hbs1 complex, also named Pelota-HBS1L complex, composed of dom34 and hbs1.</text>
</comment>
<keyword evidence="15" id="KW-1185">Reference proteome</keyword>
<dbReference type="GO" id="GO:1990533">
    <property type="term" value="C:Dom34-Hbs1 complex"/>
    <property type="evidence" value="ECO:0007669"/>
    <property type="project" value="UniProtKB-ARBA"/>
</dbReference>
<feature type="coiled-coil region" evidence="12">
    <location>
        <begin position="80"/>
        <end position="111"/>
    </location>
</feature>
<comment type="similarity">
    <text evidence="2">Belongs to the TRAFAC class translation factor GTPase superfamily. Classic translation factor GTPase family. EF-Tu/EF-1A subfamily.</text>
</comment>
<dbReference type="GO" id="GO:0005525">
    <property type="term" value="F:GTP binding"/>
    <property type="evidence" value="ECO:0007669"/>
    <property type="project" value="UniProtKB-KW"/>
</dbReference>
<reference evidence="14" key="1">
    <citation type="submission" date="2014-03" db="EMBL/GenBank/DDBJ databases">
        <authorList>
            <person name="Casaregola S."/>
        </authorList>
    </citation>
    <scope>NUCLEOTIDE SEQUENCE [LARGE SCALE GENOMIC DNA]</scope>
    <source>
        <strain evidence="14">CLIB 918</strain>
    </source>
</reference>
<keyword evidence="6" id="KW-0810">Translation regulation</keyword>
<evidence type="ECO:0000256" key="7">
    <source>
        <dbReference type="ARBA" id="ARBA00022917"/>
    </source>
</evidence>
<dbReference type="EMBL" id="CCBN010000007">
    <property type="protein sequence ID" value="CDO54467.1"/>
    <property type="molecule type" value="Genomic_DNA"/>
</dbReference>
<dbReference type="GO" id="GO:0003924">
    <property type="term" value="F:GTPase activity"/>
    <property type="evidence" value="ECO:0007669"/>
    <property type="project" value="InterPro"/>
</dbReference>
<gene>
    <name evidence="14" type="ORF">BN980_GECA07s05246g</name>
</gene>
<evidence type="ECO:0000259" key="13">
    <source>
        <dbReference type="PROSITE" id="PS51722"/>
    </source>
</evidence>
<keyword evidence="5" id="KW-0378">Hydrolase</keyword>
<dbReference type="SUPFAM" id="SSF50447">
    <property type="entry name" value="Translation proteins"/>
    <property type="match status" value="1"/>
</dbReference>
<dbReference type="FunFam" id="2.40.30.10:FF:000070">
    <property type="entry name" value="Translation elongation factor EF-1 subunit"/>
    <property type="match status" value="1"/>
</dbReference>
<proteinExistence type="inferred from homology"/>
<keyword evidence="7" id="KW-0648">Protein biosynthesis</keyword>
<evidence type="ECO:0000256" key="11">
    <source>
        <dbReference type="ARBA" id="ARBA00074866"/>
    </source>
</evidence>
<keyword evidence="4" id="KW-0547">Nucleotide-binding</keyword>
<comment type="caution">
    <text evidence="14">The sequence shown here is derived from an EMBL/GenBank/DDBJ whole genome shotgun (WGS) entry which is preliminary data.</text>
</comment>
<dbReference type="InterPro" id="IPR015033">
    <property type="entry name" value="HBS1-like_N"/>
</dbReference>
<dbReference type="GO" id="GO:0006412">
    <property type="term" value="P:translation"/>
    <property type="evidence" value="ECO:0007669"/>
    <property type="project" value="UniProtKB-KW"/>
</dbReference>
<evidence type="ECO:0000256" key="2">
    <source>
        <dbReference type="ARBA" id="ARBA00007249"/>
    </source>
</evidence>
<dbReference type="Pfam" id="PF00009">
    <property type="entry name" value="GTP_EFTU"/>
    <property type="match status" value="1"/>
</dbReference>
<organism evidence="14 15">
    <name type="scientific">Geotrichum candidum</name>
    <name type="common">Oospora lactis</name>
    <name type="synonym">Dipodascus geotrichum</name>
    <dbReference type="NCBI Taxonomy" id="1173061"/>
    <lineage>
        <taxon>Eukaryota</taxon>
        <taxon>Fungi</taxon>
        <taxon>Dikarya</taxon>
        <taxon>Ascomycota</taxon>
        <taxon>Saccharomycotina</taxon>
        <taxon>Dipodascomycetes</taxon>
        <taxon>Dipodascales</taxon>
        <taxon>Dipodascaceae</taxon>
        <taxon>Geotrichum</taxon>
    </lineage>
</organism>